<dbReference type="AlphaFoldDB" id="A0A3Q2D9C1"/>
<dbReference type="GeneTree" id="ENSGT00940000155773"/>
<sequence length="221" mass="24712">AAAFCISASVSLNPSRPQQMAAHTEPGSAGGFFLFGHEKRRELQFERLTRELEVERQIVANQLERCRLGSESWGRVIWKIPTMEKLTDSSQSPSYRIRTESDQVSLYSAEQSSLHERSAGNSCGSAQMNSYSDSGYQDASSGYNSRQSQGKADLKMQQSFPVAGSSTLMRNGRAEGQDESTLESHRNKEFICQSAQPPWTGYDHGGRHFEPIYEDRTFRGP</sequence>
<feature type="region of interest" description="Disordered" evidence="1">
    <location>
        <begin position="107"/>
        <end position="185"/>
    </location>
</feature>
<evidence type="ECO:0000313" key="2">
    <source>
        <dbReference type="Ensembl" id="ENSCVAP00000015371.1"/>
    </source>
</evidence>
<reference evidence="2" key="2">
    <citation type="submission" date="2025-09" db="UniProtKB">
        <authorList>
            <consortium name="Ensembl"/>
        </authorList>
    </citation>
    <scope>IDENTIFICATION</scope>
</reference>
<name>A0A3Q2D9C1_CYPVA</name>
<dbReference type="Proteomes" id="UP000265020">
    <property type="component" value="Unassembled WGS sequence"/>
</dbReference>
<protein>
    <submittedName>
        <fullName evidence="2">Uncharacterized protein</fullName>
    </submittedName>
</protein>
<feature type="compositionally biased region" description="Polar residues" evidence="1">
    <location>
        <begin position="119"/>
        <end position="169"/>
    </location>
</feature>
<organism evidence="2 3">
    <name type="scientific">Cyprinodon variegatus</name>
    <name type="common">Sheepshead minnow</name>
    <dbReference type="NCBI Taxonomy" id="28743"/>
    <lineage>
        <taxon>Eukaryota</taxon>
        <taxon>Metazoa</taxon>
        <taxon>Chordata</taxon>
        <taxon>Craniata</taxon>
        <taxon>Vertebrata</taxon>
        <taxon>Euteleostomi</taxon>
        <taxon>Actinopterygii</taxon>
        <taxon>Neopterygii</taxon>
        <taxon>Teleostei</taxon>
        <taxon>Neoteleostei</taxon>
        <taxon>Acanthomorphata</taxon>
        <taxon>Ovalentaria</taxon>
        <taxon>Atherinomorphae</taxon>
        <taxon>Cyprinodontiformes</taxon>
        <taxon>Cyprinodontidae</taxon>
        <taxon>Cyprinodon</taxon>
    </lineage>
</organism>
<keyword evidence="3" id="KW-1185">Reference proteome</keyword>
<proteinExistence type="predicted"/>
<dbReference type="STRING" id="28743.ENSCVAP00000015371"/>
<evidence type="ECO:0000313" key="3">
    <source>
        <dbReference type="Proteomes" id="UP000265020"/>
    </source>
</evidence>
<dbReference type="OMA" id="FICQSAQ"/>
<feature type="compositionally biased region" description="Basic and acidic residues" evidence="1">
    <location>
        <begin position="172"/>
        <end position="185"/>
    </location>
</feature>
<dbReference type="Ensembl" id="ENSCVAT00000031486.1">
    <property type="protein sequence ID" value="ENSCVAP00000015371.1"/>
    <property type="gene ID" value="ENSCVAG00000018155.1"/>
</dbReference>
<evidence type="ECO:0000256" key="1">
    <source>
        <dbReference type="SAM" id="MobiDB-lite"/>
    </source>
</evidence>
<reference evidence="2" key="1">
    <citation type="submission" date="2025-08" db="UniProtKB">
        <authorList>
            <consortium name="Ensembl"/>
        </authorList>
    </citation>
    <scope>IDENTIFICATION</scope>
</reference>
<accession>A0A3Q2D9C1</accession>